<dbReference type="InterPro" id="IPR035965">
    <property type="entry name" value="PAS-like_dom_sf"/>
</dbReference>
<organism evidence="6 7">
    <name type="scientific">Teichococcus rhizosphaerae</name>
    <dbReference type="NCBI Taxonomy" id="1335062"/>
    <lineage>
        <taxon>Bacteria</taxon>
        <taxon>Pseudomonadati</taxon>
        <taxon>Pseudomonadota</taxon>
        <taxon>Alphaproteobacteria</taxon>
        <taxon>Acetobacterales</taxon>
        <taxon>Roseomonadaceae</taxon>
        <taxon>Roseomonas</taxon>
    </lineage>
</organism>
<dbReference type="CDD" id="cd01948">
    <property type="entry name" value="EAL"/>
    <property type="match status" value="1"/>
</dbReference>
<dbReference type="InterPro" id="IPR001610">
    <property type="entry name" value="PAC"/>
</dbReference>
<evidence type="ECO:0000259" key="4">
    <source>
        <dbReference type="PROSITE" id="PS50883"/>
    </source>
</evidence>
<proteinExistence type="predicted"/>
<dbReference type="InterPro" id="IPR000700">
    <property type="entry name" value="PAS-assoc_C"/>
</dbReference>
<evidence type="ECO:0000256" key="1">
    <source>
        <dbReference type="SAM" id="MobiDB-lite"/>
    </source>
</evidence>
<dbReference type="EMBL" id="PDNU01000010">
    <property type="protein sequence ID" value="PHK95503.1"/>
    <property type="molecule type" value="Genomic_DNA"/>
</dbReference>
<dbReference type="InterPro" id="IPR013656">
    <property type="entry name" value="PAS_4"/>
</dbReference>
<dbReference type="Pfam" id="PF08448">
    <property type="entry name" value="PAS_4"/>
    <property type="match status" value="2"/>
</dbReference>
<evidence type="ECO:0008006" key="8">
    <source>
        <dbReference type="Google" id="ProtNLM"/>
    </source>
</evidence>
<comment type="caution">
    <text evidence="6">The sequence shown here is derived from an EMBL/GenBank/DDBJ whole genome shotgun (WGS) entry which is preliminary data.</text>
</comment>
<evidence type="ECO:0000313" key="7">
    <source>
        <dbReference type="Proteomes" id="UP000223527"/>
    </source>
</evidence>
<dbReference type="NCBIfam" id="TIGR00254">
    <property type="entry name" value="GGDEF"/>
    <property type="match status" value="1"/>
</dbReference>
<dbReference type="Pfam" id="PF08447">
    <property type="entry name" value="PAS_3"/>
    <property type="match status" value="1"/>
</dbReference>
<dbReference type="PROSITE" id="PS50883">
    <property type="entry name" value="EAL"/>
    <property type="match status" value="1"/>
</dbReference>
<feature type="domain" description="PAC" evidence="3">
    <location>
        <begin position="159"/>
        <end position="218"/>
    </location>
</feature>
<dbReference type="AlphaFoldDB" id="A0A2C7ACV6"/>
<feature type="domain" description="GGDEF" evidence="5">
    <location>
        <begin position="506"/>
        <end position="639"/>
    </location>
</feature>
<feature type="region of interest" description="Disordered" evidence="1">
    <location>
        <begin position="1"/>
        <end position="39"/>
    </location>
</feature>
<dbReference type="PANTHER" id="PTHR44757">
    <property type="entry name" value="DIGUANYLATE CYCLASE DGCP"/>
    <property type="match status" value="1"/>
</dbReference>
<feature type="domain" description="PAS" evidence="2">
    <location>
        <begin position="347"/>
        <end position="418"/>
    </location>
</feature>
<dbReference type="InterPro" id="IPR001633">
    <property type="entry name" value="EAL_dom"/>
</dbReference>
<dbReference type="Proteomes" id="UP000223527">
    <property type="component" value="Unassembled WGS sequence"/>
</dbReference>
<dbReference type="PANTHER" id="PTHR44757:SF2">
    <property type="entry name" value="BIOFILM ARCHITECTURE MAINTENANCE PROTEIN MBAA"/>
    <property type="match status" value="1"/>
</dbReference>
<dbReference type="SMART" id="SM00091">
    <property type="entry name" value="PAS"/>
    <property type="match status" value="3"/>
</dbReference>
<dbReference type="CDD" id="cd00130">
    <property type="entry name" value="PAS"/>
    <property type="match status" value="2"/>
</dbReference>
<dbReference type="SMART" id="SM00052">
    <property type="entry name" value="EAL"/>
    <property type="match status" value="1"/>
</dbReference>
<dbReference type="SUPFAM" id="SSF55073">
    <property type="entry name" value="Nucleotide cyclase"/>
    <property type="match status" value="1"/>
</dbReference>
<dbReference type="InterPro" id="IPR043128">
    <property type="entry name" value="Rev_trsase/Diguanyl_cyclase"/>
</dbReference>
<dbReference type="Gene3D" id="3.30.450.20">
    <property type="entry name" value="PAS domain"/>
    <property type="match status" value="3"/>
</dbReference>
<dbReference type="PROSITE" id="PS50112">
    <property type="entry name" value="PAS"/>
    <property type="match status" value="2"/>
</dbReference>
<accession>A0A2C7ACV6</accession>
<feature type="domain" description="PAC" evidence="3">
    <location>
        <begin position="423"/>
        <end position="475"/>
    </location>
</feature>
<dbReference type="Pfam" id="PF00990">
    <property type="entry name" value="GGDEF"/>
    <property type="match status" value="1"/>
</dbReference>
<dbReference type="InterPro" id="IPR029787">
    <property type="entry name" value="Nucleotide_cyclase"/>
</dbReference>
<dbReference type="PROSITE" id="PS50113">
    <property type="entry name" value="PAC"/>
    <property type="match status" value="3"/>
</dbReference>
<sequence length="905" mass="98190">MSVPCRAGGGEGAGRAPLTPGARLMPARRRGPWKSVAGDGHPLYGRNRCNFLASSGLRRRQAGQEGPPGAAMSGRHTHQMPIPQMPPHPMPAGEDFLLSILEGSTDCIKVLDTEGRVRFINGPGLRLFEAGGAAEVIGADWVAFWPEPLRGTARAAVRAAARGRALRFDGACPTLRGTPKQWDNALAPIADESGAVACIVCISRDVSERRAAEEKLRVTQDFLDQILEHVPVGVFVKSVPSGIYERVNRTAERIFGLGRGGWIGRTDAELFPADQVRFFRECDRRAAETGETVVIEEEPLDTPDRGTRLMRTKKVPLRHEDGTPLHIVGVTEDITESRRTEKALRESEERLARAIAAARMGVWEWYAATDAFHASNGLEALYGMPPGSIRSRTDIHAAIHPEDLPRVQAAMARCIAGADDDAFTQEFRTTPARGPVRWLRVTGRAERDGDGTPFRLSGVTQDITEKREAEERVAYMAHHDALTGLLNRAALRERLVEAIGRSRRGVRCAVLHLDLDRFKEVNDAFGHAAGDELLRSVAARLLACVCRGDVVARLGGDEFVILRHGQEQPEGAARLAAGVIAALSRPHAVDGRQVSVGASIGVAVLPEDGADAAQVMRHADLALYGAKREGGGRFRFFEPGMQLRVQARRQLEEDLRRALEKGEFELHYQPLVNLAEGSVGGFEALLRWRHPQRGLVCPDEFIPVAEAMGLIVPLGRWTLARACADAASWPQPLRVAVNLSAAQLADPALEETVAAALAAAGLPPRRLELEITESLLLRDTEDTIALLRRLRASGAAISMDDFGTGYSSLSYLIKFPIDKVKIDRSFVLAMDERPEGAAIISAIAGLCRTLGIVTTVEGIETPAQRRQVAGQGCTEGQGYLFSPPCPAQAIPALLERWECLVCPGG</sequence>
<dbReference type="SUPFAM" id="SSF141868">
    <property type="entry name" value="EAL domain-like"/>
    <property type="match status" value="1"/>
</dbReference>
<evidence type="ECO:0000259" key="2">
    <source>
        <dbReference type="PROSITE" id="PS50112"/>
    </source>
</evidence>
<evidence type="ECO:0000313" key="6">
    <source>
        <dbReference type="EMBL" id="PHK95503.1"/>
    </source>
</evidence>
<dbReference type="SUPFAM" id="SSF55785">
    <property type="entry name" value="PYP-like sensor domain (PAS domain)"/>
    <property type="match status" value="3"/>
</dbReference>
<dbReference type="InterPro" id="IPR013655">
    <property type="entry name" value="PAS_fold_3"/>
</dbReference>
<gene>
    <name evidence="6" type="ORF">CR162_08450</name>
</gene>
<dbReference type="OrthoDB" id="9793210at2"/>
<dbReference type="PROSITE" id="PS50887">
    <property type="entry name" value="GGDEF"/>
    <property type="match status" value="1"/>
</dbReference>
<dbReference type="Pfam" id="PF00563">
    <property type="entry name" value="EAL"/>
    <property type="match status" value="1"/>
</dbReference>
<dbReference type="InterPro" id="IPR000014">
    <property type="entry name" value="PAS"/>
</dbReference>
<feature type="domain" description="EAL" evidence="4">
    <location>
        <begin position="648"/>
        <end position="898"/>
    </location>
</feature>
<dbReference type="SMART" id="SM00267">
    <property type="entry name" value="GGDEF"/>
    <property type="match status" value="1"/>
</dbReference>
<feature type="domain" description="PAS" evidence="2">
    <location>
        <begin position="219"/>
        <end position="290"/>
    </location>
</feature>
<evidence type="ECO:0000259" key="3">
    <source>
        <dbReference type="PROSITE" id="PS50113"/>
    </source>
</evidence>
<dbReference type="NCBIfam" id="TIGR00229">
    <property type="entry name" value="sensory_box"/>
    <property type="match status" value="3"/>
</dbReference>
<protein>
    <recommendedName>
        <fullName evidence="8">GGDEF domain-containing protein</fullName>
    </recommendedName>
</protein>
<dbReference type="Gene3D" id="2.10.70.100">
    <property type="match status" value="1"/>
</dbReference>
<dbReference type="CDD" id="cd01949">
    <property type="entry name" value="GGDEF"/>
    <property type="match status" value="1"/>
</dbReference>
<name>A0A2C7ACV6_9PROT</name>
<evidence type="ECO:0000259" key="5">
    <source>
        <dbReference type="PROSITE" id="PS50887"/>
    </source>
</evidence>
<feature type="domain" description="PAC" evidence="3">
    <location>
        <begin position="288"/>
        <end position="346"/>
    </location>
</feature>
<dbReference type="SMART" id="SM00086">
    <property type="entry name" value="PAC"/>
    <property type="match status" value="3"/>
</dbReference>
<keyword evidence="7" id="KW-1185">Reference proteome</keyword>
<dbReference type="InterPro" id="IPR000160">
    <property type="entry name" value="GGDEF_dom"/>
</dbReference>
<dbReference type="InterPro" id="IPR035919">
    <property type="entry name" value="EAL_sf"/>
</dbReference>
<dbReference type="Gene3D" id="3.30.70.270">
    <property type="match status" value="1"/>
</dbReference>
<dbReference type="InterPro" id="IPR052155">
    <property type="entry name" value="Biofilm_reg_signaling"/>
</dbReference>
<dbReference type="Gene3D" id="3.20.20.450">
    <property type="entry name" value="EAL domain"/>
    <property type="match status" value="1"/>
</dbReference>
<reference evidence="6 7" key="1">
    <citation type="submission" date="2017-10" db="EMBL/GenBank/DDBJ databases">
        <authorList>
            <person name="Banno H."/>
            <person name="Chua N.-H."/>
        </authorList>
    </citation>
    <scope>NUCLEOTIDE SEQUENCE [LARGE SCALE GENOMIC DNA]</scope>
    <source>
        <strain evidence="6 7">YW11</strain>
    </source>
</reference>